<dbReference type="InterPro" id="IPR019775">
    <property type="entry name" value="WD40_repeat_CS"/>
</dbReference>
<feature type="repeat" description="WD" evidence="3">
    <location>
        <begin position="1062"/>
        <end position="1103"/>
    </location>
</feature>
<protein>
    <recommendedName>
        <fullName evidence="5">Nephrocystin 3-like N-terminal domain-containing protein</fullName>
    </recommendedName>
</protein>
<feature type="repeat" description="WD" evidence="3">
    <location>
        <begin position="1015"/>
        <end position="1056"/>
    </location>
</feature>
<evidence type="ECO:0000313" key="7">
    <source>
        <dbReference type="Proteomes" id="UP000663846"/>
    </source>
</evidence>
<dbReference type="InterPro" id="IPR001680">
    <property type="entry name" value="WD40_rpt"/>
</dbReference>
<dbReference type="InterPro" id="IPR036322">
    <property type="entry name" value="WD40_repeat_dom_sf"/>
</dbReference>
<name>A0A8H3B9X1_9AGAM</name>
<feature type="repeat" description="WD" evidence="3">
    <location>
        <begin position="976"/>
        <end position="1013"/>
    </location>
</feature>
<dbReference type="PROSITE" id="PS50294">
    <property type="entry name" value="WD_REPEATS_REGION"/>
    <property type="match status" value="6"/>
</dbReference>
<dbReference type="PANTHER" id="PTHR22847">
    <property type="entry name" value="WD40 REPEAT PROTEIN"/>
    <property type="match status" value="1"/>
</dbReference>
<dbReference type="EMBL" id="CAJMWS010000548">
    <property type="protein sequence ID" value="CAE6450725.1"/>
    <property type="molecule type" value="Genomic_DNA"/>
</dbReference>
<feature type="region of interest" description="Disordered" evidence="4">
    <location>
        <begin position="189"/>
        <end position="209"/>
    </location>
</feature>
<feature type="compositionally biased region" description="Basic and acidic residues" evidence="4">
    <location>
        <begin position="140"/>
        <end position="153"/>
    </location>
</feature>
<dbReference type="InterPro" id="IPR015943">
    <property type="entry name" value="WD40/YVTN_repeat-like_dom_sf"/>
</dbReference>
<dbReference type="Gene3D" id="3.40.50.300">
    <property type="entry name" value="P-loop containing nucleotide triphosphate hydrolases"/>
    <property type="match status" value="1"/>
</dbReference>
<organism evidence="6 7">
    <name type="scientific">Rhizoctonia solani</name>
    <dbReference type="NCBI Taxonomy" id="456999"/>
    <lineage>
        <taxon>Eukaryota</taxon>
        <taxon>Fungi</taxon>
        <taxon>Dikarya</taxon>
        <taxon>Basidiomycota</taxon>
        <taxon>Agaricomycotina</taxon>
        <taxon>Agaricomycetes</taxon>
        <taxon>Cantharellales</taxon>
        <taxon>Ceratobasidiaceae</taxon>
        <taxon>Rhizoctonia</taxon>
    </lineage>
</organism>
<evidence type="ECO:0000313" key="6">
    <source>
        <dbReference type="EMBL" id="CAE6450725.1"/>
    </source>
</evidence>
<dbReference type="SMART" id="SM00320">
    <property type="entry name" value="WD40"/>
    <property type="match status" value="11"/>
</dbReference>
<dbReference type="InterPro" id="IPR027417">
    <property type="entry name" value="P-loop_NTPase"/>
</dbReference>
<dbReference type="SUPFAM" id="SSF50978">
    <property type="entry name" value="WD40 repeat-like"/>
    <property type="match status" value="1"/>
</dbReference>
<dbReference type="SUPFAM" id="SSF52540">
    <property type="entry name" value="P-loop containing nucleoside triphosphate hydrolases"/>
    <property type="match status" value="1"/>
</dbReference>
<dbReference type="GO" id="GO:1990234">
    <property type="term" value="C:transferase complex"/>
    <property type="evidence" value="ECO:0007669"/>
    <property type="project" value="UniProtKB-ARBA"/>
</dbReference>
<evidence type="ECO:0000256" key="4">
    <source>
        <dbReference type="SAM" id="MobiDB-lite"/>
    </source>
</evidence>
<dbReference type="InterPro" id="IPR020472">
    <property type="entry name" value="WD40_PAC1"/>
</dbReference>
<keyword evidence="1 3" id="KW-0853">WD repeat</keyword>
<gene>
    <name evidence="6" type="ORF">RDB_LOCUS145380</name>
</gene>
<proteinExistence type="predicted"/>
<feature type="repeat" description="WD" evidence="3">
    <location>
        <begin position="1281"/>
        <end position="1322"/>
    </location>
</feature>
<feature type="domain" description="Nephrocystin 3-like N-terminal" evidence="5">
    <location>
        <begin position="218"/>
        <end position="374"/>
    </location>
</feature>
<feature type="repeat" description="WD" evidence="3">
    <location>
        <begin position="802"/>
        <end position="843"/>
    </location>
</feature>
<evidence type="ECO:0000256" key="3">
    <source>
        <dbReference type="PROSITE-ProRule" id="PRU00221"/>
    </source>
</evidence>
<sequence length="1367" mass="150100">MPSWKLFRKYKLDANSEPSSINTNGGTLRIPEANGGQVASFSGNDLEDWPDLHILQKTLTHEGPLRELVDELVKPLEIIAAQSGGSTEYEMLRDKLELLFKEIQELPEEAVCGHVPGPHMTKAMKWFCKSVKRELHDVRGIQDDNEQKQHTEGDNGDSLPHSYLRIQGHVRCIVLNIFATGKIRDSIVPSSSVHNNSKHKQVPHRGPCTQSTRVDVLDQIRTWVDNSSSGSVCWMSGMAGTGKTTIACSLCEEFNARGNLAASFFWSRPSPNNHSIGTIIHSIARQLADFSHPFHVEFSAMLQKDPNPQSGDPHLQFDALIARPLLQVKNMLPDNLIVVIDGLGGSGDESVRVMLEVLLARSSGLPLKFIVSSRPEPGIQSDQISLRLTLHELDRDVVQADIKTYLQNSLELIQPSEGEIAALVERAGVLFAFAGALVRYIQPEILKNDPRKRLASILEPSNVSGGKYCQEIDELYTGVLRSALESPNFNELDKDYIRQVLYLVVSAPGTLDFDTIASLIMKDTNQVRAALRPFCSVLHVSEDLRTVTTLHPSFSQYILDRSRSRQYHCDPRVYSQTVVLRCFRIFEDLPHQFNICNLDSSYLPDEKVSDLESRVKNRISTDLFYAAQSWAEHLNYAIGSPELLQRVEDFLSLRLLLWMEVMNLKKCSHLMPKILRLAEGWTESIMGTSRLRMLVHDALRFVTAFAFGEVRNSTPHIYTTMIALWPESSPVVRCYAKRIQMAFRVEGTAIGRRQFALLATWNFEHATRSPVYSPSGTQIGIGVGDKIWLFNASTGQMAYPPLERQGDTVLSLNFSPDGTRIVTSSAKGSIRVWNTQGAQTALEIVSQDSIASATFSPDGARIWGVVNDAIGGWDSYTGKCIFSPLAGYEPIFEIRCSPNGRWIATCGWSTIVLREVQDGQVIKTLQTNDTGVSLTSFDISRDGTHIVACSRGGGIYIWNTEKEKPVLGPLRTPYGSSSFSSVSFSPDGLLVFSGSKDGGIYLWNAQRGSILLGPLEGHTGSITSVRFSPDGHYIISGSSDKTIQLWDARNLNPTGEVISTRHPGHDCPVSSVGFSPDGNRIISGSGDQTICTWGIDVNDKCMVLGPTDKDISNKVLVSYSPEGARIISSSQSSVALLDAQKGNVLLGPINMSQTVQSAIFSRDGSRIIVAQVDGLVRVLAANSGEDLMVISPLASDQPDWVTSIAASPDGTRIAVGSVRHSLSMYDANNGALLYRPSPPMCCTNEPRSLTFSPDNIHVVSGSFSTILVWSVEDGSVKLGPLGGHKGWVHSVEYSPDGAWIVSGARDNAVCLWSAQTGQLVLGPIKWHTAPVRSVRFSPTGTCIVSGSEDRAIRVTDISQELQFVGLP</sequence>
<evidence type="ECO:0000256" key="2">
    <source>
        <dbReference type="ARBA" id="ARBA00022737"/>
    </source>
</evidence>
<evidence type="ECO:0000256" key="1">
    <source>
        <dbReference type="ARBA" id="ARBA00022574"/>
    </source>
</evidence>
<comment type="caution">
    <text evidence="6">The sequence shown here is derived from an EMBL/GenBank/DDBJ whole genome shotgun (WGS) entry which is preliminary data.</text>
</comment>
<accession>A0A8H3B9X1</accession>
<dbReference type="Pfam" id="PF24883">
    <property type="entry name" value="NPHP3_N"/>
    <property type="match status" value="1"/>
</dbReference>
<dbReference type="PROSITE" id="PS50082">
    <property type="entry name" value="WD_REPEATS_2"/>
    <property type="match status" value="6"/>
</dbReference>
<dbReference type="CDD" id="cd00200">
    <property type="entry name" value="WD40"/>
    <property type="match status" value="2"/>
</dbReference>
<dbReference type="Proteomes" id="UP000663846">
    <property type="component" value="Unassembled WGS sequence"/>
</dbReference>
<dbReference type="PRINTS" id="PR00320">
    <property type="entry name" value="GPROTEINBRPT"/>
</dbReference>
<keyword evidence="2" id="KW-0677">Repeat</keyword>
<dbReference type="Gene3D" id="2.130.10.10">
    <property type="entry name" value="YVTN repeat-like/Quinoprotein amine dehydrogenase"/>
    <property type="match status" value="5"/>
</dbReference>
<dbReference type="SUPFAM" id="SSF50998">
    <property type="entry name" value="Quinoprotein alcohol dehydrogenase-like"/>
    <property type="match status" value="1"/>
</dbReference>
<feature type="region of interest" description="Disordered" evidence="4">
    <location>
        <begin position="140"/>
        <end position="160"/>
    </location>
</feature>
<dbReference type="InterPro" id="IPR056884">
    <property type="entry name" value="NPHP3-like_N"/>
</dbReference>
<dbReference type="PROSITE" id="PS00678">
    <property type="entry name" value="WD_REPEATS_1"/>
    <property type="match status" value="1"/>
</dbReference>
<dbReference type="InterPro" id="IPR011047">
    <property type="entry name" value="Quinoprotein_ADH-like_sf"/>
</dbReference>
<evidence type="ECO:0000259" key="5">
    <source>
        <dbReference type="Pfam" id="PF24883"/>
    </source>
</evidence>
<feature type="repeat" description="WD" evidence="3">
    <location>
        <begin position="1324"/>
        <end position="1358"/>
    </location>
</feature>
<dbReference type="Pfam" id="PF00400">
    <property type="entry name" value="WD40"/>
    <property type="match status" value="8"/>
</dbReference>
<dbReference type="PANTHER" id="PTHR22847:SF637">
    <property type="entry name" value="WD REPEAT DOMAIN 5B"/>
    <property type="match status" value="1"/>
</dbReference>
<reference evidence="6" key="1">
    <citation type="submission" date="2021-01" db="EMBL/GenBank/DDBJ databases">
        <authorList>
            <person name="Kaushik A."/>
        </authorList>
    </citation>
    <scope>NUCLEOTIDE SEQUENCE</scope>
    <source>
        <strain evidence="6">AG1-1C</strain>
    </source>
</reference>